<dbReference type="KEGG" id="rli:RLO149_c021480"/>
<dbReference type="OrthoDB" id="9790710at2"/>
<protein>
    <submittedName>
        <fullName evidence="3">Glycosyl transferase-like protein</fullName>
    </submittedName>
</protein>
<dbReference type="RefSeq" id="WP_013962048.1">
    <property type="nucleotide sequence ID" value="NC_015730.1"/>
</dbReference>
<keyword evidence="4" id="KW-1185">Reference proteome</keyword>
<proteinExistence type="predicted"/>
<dbReference type="PANTHER" id="PTHR12526">
    <property type="entry name" value="GLYCOSYLTRANSFERASE"/>
    <property type="match status" value="1"/>
</dbReference>
<keyword evidence="1" id="KW-0328">Glycosyltransferase</keyword>
<evidence type="ECO:0000313" key="4">
    <source>
        <dbReference type="Proteomes" id="UP000001353"/>
    </source>
</evidence>
<gene>
    <name evidence="3" type="ordered locus">RLO149_c021480</name>
</gene>
<dbReference type="PANTHER" id="PTHR12526:SF510">
    <property type="entry name" value="D-INOSITOL 3-PHOSPHATE GLYCOSYLTRANSFERASE"/>
    <property type="match status" value="1"/>
</dbReference>
<dbReference type="EMBL" id="CP002623">
    <property type="protein sequence ID" value="AEI94124.1"/>
    <property type="molecule type" value="Genomic_DNA"/>
</dbReference>
<dbReference type="STRING" id="391595.RLO149_c021480"/>
<sequence length="346" mass="36809">MTQAVFAIPGDKDRRTGGFLYEATVLRVLNEQGFATAHLQLPDGFPDPSASDMQTALAALRGVPSEVPIILDGLVFGAIDPEGLAQVQAPIIAMIHHPLGTETGLSPARAAFLRANEAAALTHTAQVIVPSPHTAQVLTREFGADPQTITVALPGFNRPTRNSPPVDPPLILSVGLLAERKGHDVLLDALSNIRDLTWTAAICGQIHDPVVADKLTRQCRELGLCDRVTFTGELDETALRRQFEAASIFALATRYEGYGMVLSEAMLFGLPVVSCEVGAVPETVGEAGLLTPPDDPVAFAAALRRILTSSETATQLSGLSKARAETLPTWQDTAQIFQTVVRKAAL</sequence>
<dbReference type="HOGENOM" id="CLU_009583_16_0_5"/>
<dbReference type="Proteomes" id="UP000001353">
    <property type="component" value="Chromosome"/>
</dbReference>
<name>F7ZLS3_ROSLO</name>
<dbReference type="SUPFAM" id="SSF53756">
    <property type="entry name" value="UDP-Glycosyltransferase/glycogen phosphorylase"/>
    <property type="match status" value="1"/>
</dbReference>
<evidence type="ECO:0000313" key="3">
    <source>
        <dbReference type="EMBL" id="AEI94124.1"/>
    </source>
</evidence>
<organism evidence="3 4">
    <name type="scientific">Roseobacter litoralis (strain ATCC 49566 / DSM 6996 / JCM 21268 / NBRC 15278 / OCh 149)</name>
    <dbReference type="NCBI Taxonomy" id="391595"/>
    <lineage>
        <taxon>Bacteria</taxon>
        <taxon>Pseudomonadati</taxon>
        <taxon>Pseudomonadota</taxon>
        <taxon>Alphaproteobacteria</taxon>
        <taxon>Rhodobacterales</taxon>
        <taxon>Roseobacteraceae</taxon>
        <taxon>Roseobacter</taxon>
    </lineage>
</organism>
<dbReference type="CDD" id="cd03801">
    <property type="entry name" value="GT4_PimA-like"/>
    <property type="match status" value="1"/>
</dbReference>
<keyword evidence="2" id="KW-0808">Transferase</keyword>
<reference evidence="3 4" key="1">
    <citation type="journal article" date="2011" name="BMC Genomics">
        <title>Comparative genome analysis and genome-guided physiological analysis of Roseobacter litoralis.</title>
        <authorList>
            <person name="Kalhoefer D."/>
            <person name="Thole S."/>
            <person name="Voget S."/>
            <person name="Lehmann R."/>
            <person name="Liesegang H."/>
            <person name="Wollher A."/>
            <person name="Daniel R."/>
            <person name="Simon M."/>
            <person name="Brinkhoff T."/>
        </authorList>
    </citation>
    <scope>NUCLEOTIDE SEQUENCE [LARGE SCALE GENOMIC DNA]</scope>
    <source>
        <strain evidence="4">ATCC 49566 / DSM 6996 / JCM 21268 / NBRC 15278 / OCh 149</strain>
    </source>
</reference>
<accession>F7ZLS3</accession>
<dbReference type="Gene3D" id="3.40.50.2000">
    <property type="entry name" value="Glycogen Phosphorylase B"/>
    <property type="match status" value="2"/>
</dbReference>
<dbReference type="Pfam" id="PF13692">
    <property type="entry name" value="Glyco_trans_1_4"/>
    <property type="match status" value="1"/>
</dbReference>
<dbReference type="eggNOG" id="COG0438">
    <property type="taxonomic scope" value="Bacteria"/>
</dbReference>
<evidence type="ECO:0000256" key="2">
    <source>
        <dbReference type="ARBA" id="ARBA00022679"/>
    </source>
</evidence>
<dbReference type="AlphaFoldDB" id="F7ZLS3"/>
<dbReference type="GO" id="GO:0016757">
    <property type="term" value="F:glycosyltransferase activity"/>
    <property type="evidence" value="ECO:0007669"/>
    <property type="project" value="UniProtKB-KW"/>
</dbReference>
<evidence type="ECO:0000256" key="1">
    <source>
        <dbReference type="ARBA" id="ARBA00022676"/>
    </source>
</evidence>